<gene>
    <name evidence="11" type="ORF">Pmani_018699</name>
</gene>
<feature type="compositionally biased region" description="Acidic residues" evidence="9">
    <location>
        <begin position="8"/>
        <end position="18"/>
    </location>
</feature>
<feature type="region of interest" description="Disordered" evidence="9">
    <location>
        <begin position="1"/>
        <end position="20"/>
    </location>
</feature>
<evidence type="ECO:0000256" key="1">
    <source>
        <dbReference type="ARBA" id="ARBA00004651"/>
    </source>
</evidence>
<dbReference type="CDD" id="cd17336">
    <property type="entry name" value="MFS_SLCO_OATP"/>
    <property type="match status" value="1"/>
</dbReference>
<feature type="transmembrane region" description="Helical" evidence="8">
    <location>
        <begin position="127"/>
        <end position="149"/>
    </location>
</feature>
<evidence type="ECO:0000256" key="3">
    <source>
        <dbReference type="ARBA" id="ARBA00022475"/>
    </source>
</evidence>
<dbReference type="GO" id="GO:0006811">
    <property type="term" value="P:monoatomic ion transport"/>
    <property type="evidence" value="ECO:0007669"/>
    <property type="project" value="UniProtKB-KW"/>
</dbReference>
<evidence type="ECO:0000256" key="7">
    <source>
        <dbReference type="ARBA" id="ARBA00023157"/>
    </source>
</evidence>
<keyword evidence="4 8" id="KW-0812">Transmembrane</keyword>
<proteinExistence type="inferred from homology"/>
<feature type="compositionally biased region" description="Basic and acidic residues" evidence="9">
    <location>
        <begin position="705"/>
        <end position="724"/>
    </location>
</feature>
<dbReference type="PANTHER" id="PTHR11388">
    <property type="entry name" value="ORGANIC ANION TRANSPORTER"/>
    <property type="match status" value="1"/>
</dbReference>
<keyword evidence="12" id="KW-1185">Reference proteome</keyword>
<evidence type="ECO:0000256" key="6">
    <source>
        <dbReference type="ARBA" id="ARBA00023136"/>
    </source>
</evidence>
<evidence type="ECO:0000256" key="9">
    <source>
        <dbReference type="SAM" id="MobiDB-lite"/>
    </source>
</evidence>
<dbReference type="GO" id="GO:0043252">
    <property type="term" value="P:sodium-independent organic anion transport"/>
    <property type="evidence" value="ECO:0007669"/>
    <property type="project" value="TreeGrafter"/>
</dbReference>
<keyword evidence="3" id="KW-1003">Cell membrane</keyword>
<dbReference type="PANTHER" id="PTHR11388:SF76">
    <property type="entry name" value="SOLUTE CARRIER ORGANIC ANION TRANSPORTER FAMILY MEMBER"/>
    <property type="match status" value="1"/>
</dbReference>
<keyword evidence="8" id="KW-0406">Ion transport</keyword>
<sequence length="724" mass="80531">MIPRVSKDEEEGEEEEEGEKVKVTKAEMQLMFTPKEIEETRCGIGSCSPGWLQCFATKEVYMLVYSLVGVTQGMFFTYSVSVISTIEKRFKLTSKETGLLLTGNDISQVLLAIFLSYYATFGHRPRWLGVGALLTAASCLTAALPHLIYGPGRDALEAVRASTIPTNSTRSLLLNTTGLHSNEELCYNKPDDQCQEERGYDYLGSIILLFLSQLLVGVAISIMFSIGITFLDDNISKKTYPIYYTLTLLVRIMGPVMGFIVGGKCLSIWIDPSVSPNINKEDPRWLGAWWLGLVFIAAGLTVTALPLFLFPRKLPATLRREARKYKKKALKTGERQEQVVEEVRRHRHARRPNIKNLGAALKRLFANKVWAGNLFSSTVTLLALSGYWNFKPKYLENQFRKSAAEANYYTGMASLVVSVVGAVISGVIMRWARPGPKLVTGYNIFVTFISCFGFLSLMFVGCPKLDVIGPKDGSVGPACSGECGCSERYNPVCAQDNSTLFFSPCYAGCTKDHIATKPIEYSGCRCISNSGTIHLDNNTIPPQEEWGRAFRGYCPEPCNGFFYYFLIQIITKTIVSTSRIGSSIVLLRAVSDEDKGVSLGTITVFISLFGFIPAPIIMGAIIDSTCVVWDHSCGKKGNCWLYDSDQFRTVLHLVPTILIFISMFGELVVYRNCDSLDLYGLKEDMGLTKKTKEVEAVDEKDDAEEERKEEEKPLKSDPDRTTIV</sequence>
<dbReference type="InterPro" id="IPR036259">
    <property type="entry name" value="MFS_trans_sf"/>
</dbReference>
<feature type="domain" description="Kazal-like" evidence="10">
    <location>
        <begin position="473"/>
        <end position="528"/>
    </location>
</feature>
<reference evidence="11" key="1">
    <citation type="submission" date="2023-11" db="EMBL/GenBank/DDBJ databases">
        <title>Genome assemblies of two species of porcelain crab, Petrolisthes cinctipes and Petrolisthes manimaculis (Anomura: Porcellanidae).</title>
        <authorList>
            <person name="Angst P."/>
        </authorList>
    </citation>
    <scope>NUCLEOTIDE SEQUENCE</scope>
    <source>
        <strain evidence="11">PB745_02</strain>
        <tissue evidence="11">Gill</tissue>
    </source>
</reference>
<feature type="transmembrane region" description="Helical" evidence="8">
    <location>
        <begin position="369"/>
        <end position="388"/>
    </location>
</feature>
<dbReference type="NCBIfam" id="TIGR00805">
    <property type="entry name" value="oat"/>
    <property type="match status" value="1"/>
</dbReference>
<dbReference type="Proteomes" id="UP001292094">
    <property type="component" value="Unassembled WGS sequence"/>
</dbReference>
<keyword evidence="8" id="KW-0813">Transport</keyword>
<evidence type="ECO:0000256" key="4">
    <source>
        <dbReference type="ARBA" id="ARBA00022692"/>
    </source>
</evidence>
<dbReference type="AlphaFoldDB" id="A0AAE1PJX1"/>
<protein>
    <recommendedName>
        <fullName evidence="8">Solute carrier organic anion transporter family member</fullName>
    </recommendedName>
</protein>
<keyword evidence="5 8" id="KW-1133">Transmembrane helix</keyword>
<comment type="similarity">
    <text evidence="2 8">Belongs to the organo anion transporter (TC 2.A.60) family.</text>
</comment>
<dbReference type="Pfam" id="PF03137">
    <property type="entry name" value="OATP"/>
    <property type="match status" value="1"/>
</dbReference>
<comment type="caution">
    <text evidence="11">The sequence shown here is derived from an EMBL/GenBank/DDBJ whole genome shotgun (WGS) entry which is preliminary data.</text>
</comment>
<feature type="transmembrane region" description="Helical" evidence="8">
    <location>
        <begin position="243"/>
        <end position="269"/>
    </location>
</feature>
<dbReference type="SUPFAM" id="SSF103473">
    <property type="entry name" value="MFS general substrate transporter"/>
    <property type="match status" value="1"/>
</dbReference>
<dbReference type="InterPro" id="IPR002350">
    <property type="entry name" value="Kazal_dom"/>
</dbReference>
<keyword evidence="7" id="KW-1015">Disulfide bond</keyword>
<dbReference type="EMBL" id="JAWZYT010001726">
    <property type="protein sequence ID" value="KAK4309703.1"/>
    <property type="molecule type" value="Genomic_DNA"/>
</dbReference>
<dbReference type="InterPro" id="IPR004156">
    <property type="entry name" value="OATP"/>
</dbReference>
<comment type="subcellular location">
    <subcellularLocation>
        <location evidence="1 8">Cell membrane</location>
        <topology evidence="1 8">Multi-pass membrane protein</topology>
    </subcellularLocation>
</comment>
<feature type="transmembrane region" description="Helical" evidence="8">
    <location>
        <begin position="561"/>
        <end position="587"/>
    </location>
</feature>
<name>A0AAE1PJX1_9EUCA</name>
<feature type="transmembrane region" description="Helical" evidence="8">
    <location>
        <begin position="441"/>
        <end position="461"/>
    </location>
</feature>
<accession>A0AAE1PJX1</accession>
<feature type="transmembrane region" description="Helical" evidence="8">
    <location>
        <begin position="650"/>
        <end position="670"/>
    </location>
</feature>
<dbReference type="PROSITE" id="PS51465">
    <property type="entry name" value="KAZAL_2"/>
    <property type="match status" value="1"/>
</dbReference>
<dbReference type="Gene3D" id="1.20.1250.20">
    <property type="entry name" value="MFS general substrate transporter like domains"/>
    <property type="match status" value="1"/>
</dbReference>
<evidence type="ECO:0000256" key="8">
    <source>
        <dbReference type="RuleBase" id="RU362056"/>
    </source>
</evidence>
<organism evidence="11 12">
    <name type="scientific">Petrolisthes manimaculis</name>
    <dbReference type="NCBI Taxonomy" id="1843537"/>
    <lineage>
        <taxon>Eukaryota</taxon>
        <taxon>Metazoa</taxon>
        <taxon>Ecdysozoa</taxon>
        <taxon>Arthropoda</taxon>
        <taxon>Crustacea</taxon>
        <taxon>Multicrustacea</taxon>
        <taxon>Malacostraca</taxon>
        <taxon>Eumalacostraca</taxon>
        <taxon>Eucarida</taxon>
        <taxon>Decapoda</taxon>
        <taxon>Pleocyemata</taxon>
        <taxon>Anomura</taxon>
        <taxon>Galatheoidea</taxon>
        <taxon>Porcellanidae</taxon>
        <taxon>Petrolisthes</taxon>
    </lineage>
</organism>
<feature type="transmembrane region" description="Helical" evidence="8">
    <location>
        <begin position="98"/>
        <end position="120"/>
    </location>
</feature>
<keyword evidence="6 8" id="KW-0472">Membrane</keyword>
<feature type="transmembrane region" description="Helical" evidence="8">
    <location>
        <begin position="60"/>
        <end position="78"/>
    </location>
</feature>
<feature type="transmembrane region" description="Helical" evidence="8">
    <location>
        <begin position="408"/>
        <end position="429"/>
    </location>
</feature>
<evidence type="ECO:0000256" key="5">
    <source>
        <dbReference type="ARBA" id="ARBA00022989"/>
    </source>
</evidence>
<feature type="transmembrane region" description="Helical" evidence="8">
    <location>
        <begin position="206"/>
        <end position="231"/>
    </location>
</feature>
<evidence type="ECO:0000256" key="2">
    <source>
        <dbReference type="ARBA" id="ARBA00009657"/>
    </source>
</evidence>
<evidence type="ECO:0000313" key="12">
    <source>
        <dbReference type="Proteomes" id="UP001292094"/>
    </source>
</evidence>
<dbReference type="GO" id="GO:0015347">
    <property type="term" value="F:sodium-independent organic anion transmembrane transporter activity"/>
    <property type="evidence" value="ECO:0007669"/>
    <property type="project" value="TreeGrafter"/>
</dbReference>
<dbReference type="GO" id="GO:0016323">
    <property type="term" value="C:basolateral plasma membrane"/>
    <property type="evidence" value="ECO:0007669"/>
    <property type="project" value="TreeGrafter"/>
</dbReference>
<evidence type="ECO:0000313" key="11">
    <source>
        <dbReference type="EMBL" id="KAK4309703.1"/>
    </source>
</evidence>
<feature type="transmembrane region" description="Helical" evidence="8">
    <location>
        <begin position="599"/>
        <end position="622"/>
    </location>
</feature>
<feature type="region of interest" description="Disordered" evidence="9">
    <location>
        <begin position="692"/>
        <end position="724"/>
    </location>
</feature>
<feature type="transmembrane region" description="Helical" evidence="8">
    <location>
        <begin position="289"/>
        <end position="310"/>
    </location>
</feature>
<evidence type="ECO:0000259" key="10">
    <source>
        <dbReference type="PROSITE" id="PS51465"/>
    </source>
</evidence>